<reference evidence="7" key="2">
    <citation type="journal article" date="2021" name="PeerJ">
        <title>Extensive microbial diversity within the chicken gut microbiome revealed by metagenomics and culture.</title>
        <authorList>
            <person name="Gilroy R."/>
            <person name="Ravi A."/>
            <person name="Getino M."/>
            <person name="Pursley I."/>
            <person name="Horton D.L."/>
            <person name="Alikhan N.F."/>
            <person name="Baker D."/>
            <person name="Gharbi K."/>
            <person name="Hall N."/>
            <person name="Watson M."/>
            <person name="Adriaenssens E.M."/>
            <person name="Foster-Nyarko E."/>
            <person name="Jarju S."/>
            <person name="Secka A."/>
            <person name="Antonio M."/>
            <person name="Oren A."/>
            <person name="Chaudhuri R.R."/>
            <person name="La Ragione R."/>
            <person name="Hildebrand F."/>
            <person name="Pallen M.J."/>
        </authorList>
    </citation>
    <scope>NUCLEOTIDE SEQUENCE</scope>
    <source>
        <strain evidence="7">ChiBcec15-4380</strain>
    </source>
</reference>
<keyword evidence="4" id="KW-0573">Peptidoglycan synthesis</keyword>
<protein>
    <submittedName>
        <fullName evidence="7">Peptidoglycan bridge formation glycyltransferase FemA/FemB family protein</fullName>
    </submittedName>
</protein>
<evidence type="ECO:0000256" key="5">
    <source>
        <dbReference type="ARBA" id="ARBA00023315"/>
    </source>
</evidence>
<name>A0A9D1DI96_9FIRM</name>
<keyword evidence="6" id="KW-0961">Cell wall biogenesis/degradation</keyword>
<accession>A0A9D1DI96</accession>
<dbReference type="Proteomes" id="UP000824239">
    <property type="component" value="Unassembled WGS sequence"/>
</dbReference>
<keyword evidence="3" id="KW-0133">Cell shape</keyword>
<keyword evidence="5" id="KW-0012">Acyltransferase</keyword>
<dbReference type="SUPFAM" id="SSF55729">
    <property type="entry name" value="Acyl-CoA N-acyltransferases (Nat)"/>
    <property type="match status" value="2"/>
</dbReference>
<dbReference type="PROSITE" id="PS51191">
    <property type="entry name" value="FEMABX"/>
    <property type="match status" value="1"/>
</dbReference>
<dbReference type="Gene3D" id="3.40.630.30">
    <property type="match status" value="2"/>
</dbReference>
<dbReference type="InterPro" id="IPR003447">
    <property type="entry name" value="FEMABX"/>
</dbReference>
<dbReference type="InterPro" id="IPR050644">
    <property type="entry name" value="PG_Glycine_Bridge_Synth"/>
</dbReference>
<comment type="caution">
    <text evidence="7">The sequence shown here is derived from an EMBL/GenBank/DDBJ whole genome shotgun (WGS) entry which is preliminary data.</text>
</comment>
<comment type="similarity">
    <text evidence="1">Belongs to the FemABX family.</text>
</comment>
<evidence type="ECO:0000256" key="2">
    <source>
        <dbReference type="ARBA" id="ARBA00022679"/>
    </source>
</evidence>
<organism evidence="7 8">
    <name type="scientific">Candidatus Avoscillospira avicola</name>
    <dbReference type="NCBI Taxonomy" id="2840706"/>
    <lineage>
        <taxon>Bacteria</taxon>
        <taxon>Bacillati</taxon>
        <taxon>Bacillota</taxon>
        <taxon>Clostridia</taxon>
        <taxon>Eubacteriales</taxon>
        <taxon>Oscillospiraceae</taxon>
        <taxon>Oscillospiraceae incertae sedis</taxon>
        <taxon>Candidatus Avoscillospira</taxon>
    </lineage>
</organism>
<evidence type="ECO:0000256" key="4">
    <source>
        <dbReference type="ARBA" id="ARBA00022984"/>
    </source>
</evidence>
<dbReference type="AlphaFoldDB" id="A0A9D1DI96"/>
<keyword evidence="2" id="KW-0808">Transferase</keyword>
<evidence type="ECO:0000256" key="3">
    <source>
        <dbReference type="ARBA" id="ARBA00022960"/>
    </source>
</evidence>
<dbReference type="Pfam" id="PF02388">
    <property type="entry name" value="FemAB"/>
    <property type="match status" value="2"/>
</dbReference>
<dbReference type="EMBL" id="DVHE01000058">
    <property type="protein sequence ID" value="HIR51117.1"/>
    <property type="molecule type" value="Genomic_DNA"/>
</dbReference>
<dbReference type="PANTHER" id="PTHR36174:SF1">
    <property type="entry name" value="LIPID II:GLYCINE GLYCYLTRANSFERASE"/>
    <property type="match status" value="1"/>
</dbReference>
<dbReference type="GO" id="GO:0008360">
    <property type="term" value="P:regulation of cell shape"/>
    <property type="evidence" value="ECO:0007669"/>
    <property type="project" value="UniProtKB-KW"/>
</dbReference>
<evidence type="ECO:0000313" key="7">
    <source>
        <dbReference type="EMBL" id="HIR51117.1"/>
    </source>
</evidence>
<evidence type="ECO:0000256" key="1">
    <source>
        <dbReference type="ARBA" id="ARBA00009943"/>
    </source>
</evidence>
<dbReference type="GO" id="GO:0071555">
    <property type="term" value="P:cell wall organization"/>
    <property type="evidence" value="ECO:0007669"/>
    <property type="project" value="UniProtKB-KW"/>
</dbReference>
<evidence type="ECO:0000256" key="6">
    <source>
        <dbReference type="ARBA" id="ARBA00023316"/>
    </source>
</evidence>
<sequence>MYELITQETLAEYEAFVQSHPKGNFAQSYLWGKQKPMWVWKAIAVRGDDGKIKGSLAVMIRKMPIVGRTLMYGCRGPVCDLDDRDTFGQLLAGAKALAKEYKSYVIKIDPDVPSSNTGFYNLLRSFGFESKEGGKNFEAIQPRYVFRLNVEGKTEEEIQAGFHQKWRYNIRVAQKKGVEVKICGKEMIPAFADLMLTTGVRDGFVTRQPEYFANMLENLGEHCRLYMAFHEDRPIAGTLAIHYGDKVWYLYGASSNEDRNLMPNYLLQWRMIQWAIEEKCRIYDFRGVSGDISEDNPLYGLYRFKKGFGGDFTEFVGEMDLVLNRPVYAFVEKGTSIFKDLRKSVYLIKNRGRKEK</sequence>
<dbReference type="PANTHER" id="PTHR36174">
    <property type="entry name" value="LIPID II:GLYCINE GLYCYLTRANSFERASE"/>
    <property type="match status" value="1"/>
</dbReference>
<evidence type="ECO:0000313" key="8">
    <source>
        <dbReference type="Proteomes" id="UP000824239"/>
    </source>
</evidence>
<gene>
    <name evidence="7" type="ORF">IAA53_07510</name>
</gene>
<proteinExistence type="inferred from homology"/>
<dbReference type="GO" id="GO:0016755">
    <property type="term" value="F:aminoacyltransferase activity"/>
    <property type="evidence" value="ECO:0007669"/>
    <property type="project" value="InterPro"/>
</dbReference>
<dbReference type="InterPro" id="IPR016181">
    <property type="entry name" value="Acyl_CoA_acyltransferase"/>
</dbReference>
<dbReference type="GO" id="GO:0009252">
    <property type="term" value="P:peptidoglycan biosynthetic process"/>
    <property type="evidence" value="ECO:0007669"/>
    <property type="project" value="UniProtKB-KW"/>
</dbReference>
<reference evidence="7" key="1">
    <citation type="submission" date="2020-10" db="EMBL/GenBank/DDBJ databases">
        <authorList>
            <person name="Gilroy R."/>
        </authorList>
    </citation>
    <scope>NUCLEOTIDE SEQUENCE</scope>
    <source>
        <strain evidence="7">ChiBcec15-4380</strain>
    </source>
</reference>